<dbReference type="CDD" id="cd04496">
    <property type="entry name" value="SSB_OBF"/>
    <property type="match status" value="1"/>
</dbReference>
<dbReference type="OrthoDB" id="1078367at2759"/>
<reference evidence="3" key="1">
    <citation type="journal article" date="2020" name="Stud. Mycol.">
        <title>101 Dothideomycetes genomes: a test case for predicting lifestyles and emergence of pathogens.</title>
        <authorList>
            <person name="Haridas S."/>
            <person name="Albert R."/>
            <person name="Binder M."/>
            <person name="Bloem J."/>
            <person name="Labutti K."/>
            <person name="Salamov A."/>
            <person name="Andreopoulos B."/>
            <person name="Baker S."/>
            <person name="Barry K."/>
            <person name="Bills G."/>
            <person name="Bluhm B."/>
            <person name="Cannon C."/>
            <person name="Castanera R."/>
            <person name="Culley D."/>
            <person name="Daum C."/>
            <person name="Ezra D."/>
            <person name="Gonzalez J."/>
            <person name="Henrissat B."/>
            <person name="Kuo A."/>
            <person name="Liang C."/>
            <person name="Lipzen A."/>
            <person name="Lutzoni F."/>
            <person name="Magnuson J."/>
            <person name="Mondo S."/>
            <person name="Nolan M."/>
            <person name="Ohm R."/>
            <person name="Pangilinan J."/>
            <person name="Park H.-J."/>
            <person name="Ramirez L."/>
            <person name="Alfaro M."/>
            <person name="Sun H."/>
            <person name="Tritt A."/>
            <person name="Yoshinaga Y."/>
            <person name="Zwiers L.-H."/>
            <person name="Turgeon B."/>
            <person name="Goodwin S."/>
            <person name="Spatafora J."/>
            <person name="Crous P."/>
            <person name="Grigoriev I."/>
        </authorList>
    </citation>
    <scope>NUCLEOTIDE SEQUENCE</scope>
    <source>
        <strain evidence="3">CBS 262.69</strain>
    </source>
</reference>
<dbReference type="GO" id="GO:0003697">
    <property type="term" value="F:single-stranded DNA binding"/>
    <property type="evidence" value="ECO:0007669"/>
    <property type="project" value="InterPro"/>
</dbReference>
<dbReference type="EMBL" id="ML996688">
    <property type="protein sequence ID" value="KAF2404137.1"/>
    <property type="molecule type" value="Genomic_DNA"/>
</dbReference>
<evidence type="ECO:0000256" key="1">
    <source>
        <dbReference type="ARBA" id="ARBA00023125"/>
    </source>
</evidence>
<evidence type="ECO:0000313" key="4">
    <source>
        <dbReference type="Proteomes" id="UP000799640"/>
    </source>
</evidence>
<name>A0A6G1I7X5_9PEZI</name>
<dbReference type="GO" id="GO:0006260">
    <property type="term" value="P:DNA replication"/>
    <property type="evidence" value="ECO:0007669"/>
    <property type="project" value="InterPro"/>
</dbReference>
<sequence>MSSFTSLRALRAAPLTSRAFSTSQRTAFARMTLIGRLGVQPELANTSTGTELVRYTIATSQGSGDNRKTSWWNLVAFLKEGAQREFILGLPKGTLVHVEVDASRNPYEAEGGKTQYGLNLTQREINVLSFPKNQGAEEEAAE</sequence>
<comment type="subcellular location">
    <subcellularLocation>
        <location evidence="2">Mitochondrion</location>
    </subcellularLocation>
</comment>
<dbReference type="Pfam" id="PF00436">
    <property type="entry name" value="SSB"/>
    <property type="match status" value="1"/>
</dbReference>
<dbReference type="SUPFAM" id="SSF50249">
    <property type="entry name" value="Nucleic acid-binding proteins"/>
    <property type="match status" value="1"/>
</dbReference>
<dbReference type="InterPro" id="IPR012340">
    <property type="entry name" value="NA-bd_OB-fold"/>
</dbReference>
<dbReference type="PIRSF" id="PIRSF002070">
    <property type="entry name" value="SSB"/>
    <property type="match status" value="1"/>
</dbReference>
<evidence type="ECO:0000256" key="2">
    <source>
        <dbReference type="PIRNR" id="PIRNR002070"/>
    </source>
</evidence>
<dbReference type="InterPro" id="IPR011344">
    <property type="entry name" value="ssDNA-bd"/>
</dbReference>
<dbReference type="Gene3D" id="2.40.50.140">
    <property type="entry name" value="Nucleic acid-binding proteins"/>
    <property type="match status" value="1"/>
</dbReference>
<keyword evidence="4" id="KW-1185">Reference proteome</keyword>
<keyword evidence="1 2" id="KW-0238">DNA-binding</keyword>
<gene>
    <name evidence="3" type="ORF">EJ06DRAFT_486684</name>
</gene>
<dbReference type="GO" id="GO:0005739">
    <property type="term" value="C:mitochondrion"/>
    <property type="evidence" value="ECO:0007669"/>
    <property type="project" value="UniProtKB-SubCell"/>
</dbReference>
<keyword evidence="2" id="KW-0496">Mitochondrion</keyword>
<evidence type="ECO:0000313" key="3">
    <source>
        <dbReference type="EMBL" id="KAF2404137.1"/>
    </source>
</evidence>
<dbReference type="InterPro" id="IPR000424">
    <property type="entry name" value="Primosome_PriB/ssb"/>
</dbReference>
<accession>A0A6G1I7X5</accession>
<dbReference type="PROSITE" id="PS50935">
    <property type="entry name" value="SSB"/>
    <property type="match status" value="1"/>
</dbReference>
<protein>
    <recommendedName>
        <fullName evidence="2">Single-stranded DNA-binding protein</fullName>
    </recommendedName>
</protein>
<dbReference type="AlphaFoldDB" id="A0A6G1I7X5"/>
<organism evidence="3 4">
    <name type="scientific">Trichodelitschia bisporula</name>
    <dbReference type="NCBI Taxonomy" id="703511"/>
    <lineage>
        <taxon>Eukaryota</taxon>
        <taxon>Fungi</taxon>
        <taxon>Dikarya</taxon>
        <taxon>Ascomycota</taxon>
        <taxon>Pezizomycotina</taxon>
        <taxon>Dothideomycetes</taxon>
        <taxon>Dothideomycetes incertae sedis</taxon>
        <taxon>Phaeotrichales</taxon>
        <taxon>Phaeotrichaceae</taxon>
        <taxon>Trichodelitschia</taxon>
    </lineage>
</organism>
<dbReference type="Proteomes" id="UP000799640">
    <property type="component" value="Unassembled WGS sequence"/>
</dbReference>
<proteinExistence type="predicted"/>